<dbReference type="EnsemblMetazoa" id="PPA39567.1">
    <property type="protein sequence ID" value="PPA39567.1"/>
    <property type="gene ID" value="WBGene00277936"/>
</dbReference>
<proteinExistence type="predicted"/>
<sequence length="207" mass="23486">MRLLLVSFLLFTASLRAHAQANREKCALYCGDQKHELTKSECERWDYLYCTKTISRLPSSESSNEIEWDRSLPWRFLASSVPILTLPCLNMDDTSLTILCNEEKCNDTLLDDGIEICSEKFSKILFRNLGIAQKSSPIQCATHSSFDAHMVALLFIIVLLSLAFLNSLLNSFELKRVRHDILMNSNLPSSSNGNVYSEVHEMTSNIN</sequence>
<evidence type="ECO:0000313" key="2">
    <source>
        <dbReference type="Proteomes" id="UP000005239"/>
    </source>
</evidence>
<gene>
    <name evidence="1" type="primary">WBGene00277936</name>
</gene>
<name>A0A2A6CET0_PRIPA</name>
<accession>A0A2A6CET0</accession>
<evidence type="ECO:0000313" key="1">
    <source>
        <dbReference type="EnsemblMetazoa" id="PPA39567.1"/>
    </source>
</evidence>
<dbReference type="Proteomes" id="UP000005239">
    <property type="component" value="Unassembled WGS sequence"/>
</dbReference>
<dbReference type="AlphaFoldDB" id="A0A2A6CET0"/>
<reference evidence="1" key="2">
    <citation type="submission" date="2022-06" db="UniProtKB">
        <authorList>
            <consortium name="EnsemblMetazoa"/>
        </authorList>
    </citation>
    <scope>IDENTIFICATION</scope>
    <source>
        <strain evidence="1">PS312</strain>
    </source>
</reference>
<protein>
    <submittedName>
        <fullName evidence="1">Uncharacterized protein</fullName>
    </submittedName>
</protein>
<reference evidence="2" key="1">
    <citation type="journal article" date="2008" name="Nat. Genet.">
        <title>The Pristionchus pacificus genome provides a unique perspective on nematode lifestyle and parasitism.</title>
        <authorList>
            <person name="Dieterich C."/>
            <person name="Clifton S.W."/>
            <person name="Schuster L.N."/>
            <person name="Chinwalla A."/>
            <person name="Delehaunty K."/>
            <person name="Dinkelacker I."/>
            <person name="Fulton L."/>
            <person name="Fulton R."/>
            <person name="Godfrey J."/>
            <person name="Minx P."/>
            <person name="Mitreva M."/>
            <person name="Roeseler W."/>
            <person name="Tian H."/>
            <person name="Witte H."/>
            <person name="Yang S.P."/>
            <person name="Wilson R.K."/>
            <person name="Sommer R.J."/>
        </authorList>
    </citation>
    <scope>NUCLEOTIDE SEQUENCE [LARGE SCALE GENOMIC DNA]</scope>
    <source>
        <strain evidence="2">PS312</strain>
    </source>
</reference>
<accession>A0A8R1YWE0</accession>
<organism evidence="1 2">
    <name type="scientific">Pristionchus pacificus</name>
    <name type="common">Parasitic nematode worm</name>
    <dbReference type="NCBI Taxonomy" id="54126"/>
    <lineage>
        <taxon>Eukaryota</taxon>
        <taxon>Metazoa</taxon>
        <taxon>Ecdysozoa</taxon>
        <taxon>Nematoda</taxon>
        <taxon>Chromadorea</taxon>
        <taxon>Rhabditida</taxon>
        <taxon>Rhabditina</taxon>
        <taxon>Diplogasteromorpha</taxon>
        <taxon>Diplogasteroidea</taxon>
        <taxon>Neodiplogasteridae</taxon>
        <taxon>Pristionchus</taxon>
    </lineage>
</organism>
<keyword evidence="2" id="KW-1185">Reference proteome</keyword>